<feature type="domain" description="Protein kinase" evidence="2">
    <location>
        <begin position="83"/>
        <end position="353"/>
    </location>
</feature>
<reference evidence="4 5" key="1">
    <citation type="submission" date="2019-03" db="EMBL/GenBank/DDBJ databases">
        <authorList>
            <person name="Gaulin E."/>
            <person name="Dumas B."/>
        </authorList>
    </citation>
    <scope>NUCLEOTIDE SEQUENCE [LARGE SCALE GENOMIC DNA]</scope>
    <source>
        <strain evidence="4">CBS 568.67</strain>
    </source>
</reference>
<dbReference type="Pfam" id="PF07714">
    <property type="entry name" value="PK_Tyr_Ser-Thr"/>
    <property type="match status" value="1"/>
</dbReference>
<dbReference type="Gene3D" id="1.10.510.10">
    <property type="entry name" value="Transferase(Phosphotransferase) domain 1"/>
    <property type="match status" value="1"/>
</dbReference>
<accession>A0A485K9R3</accession>
<dbReference type="InterPro" id="IPR051681">
    <property type="entry name" value="Ser/Thr_Kinases-Pseudokinases"/>
</dbReference>
<dbReference type="SUPFAM" id="SSF56112">
    <property type="entry name" value="Protein kinase-like (PK-like)"/>
    <property type="match status" value="1"/>
</dbReference>
<sequence length="355" mass="39325">MGCSDSKEVLPPTAVARQPSARPGGDTVHHPNTVGQSFRQPLNPYAKAASVQNLGITSSEIDWSQYSELEPFKAKYWIDIEDLTIVRPLKSSYMKTEMGNLHGESVLLKSVDTTASFDEMAKSRKALVSEITSMARIDHPNIVGFKGFSISPEKGLVCISEYMDSKTLRVLLDNKKQFDKLTWANEKINYAIDIGSALAYMHSLKPTLIHRSVKASKVLLNKSRNQAKLSGFGASRDRSFEQEMTNKIGEIEWSAPELIMEDEDYTEKVDVYSFGVLLTELDTGNAPFADVKDTMPSAAFTNKLVSGALRPQLSPDCPEIIAKIVKACLQQDPHIRPTIEKVLEMLKAAKAQLAQ</sequence>
<dbReference type="GO" id="GO:0004674">
    <property type="term" value="F:protein serine/threonine kinase activity"/>
    <property type="evidence" value="ECO:0007669"/>
    <property type="project" value="TreeGrafter"/>
</dbReference>
<dbReference type="PANTHER" id="PTHR44329">
    <property type="entry name" value="SERINE/THREONINE-PROTEIN KINASE TNNI3K-RELATED"/>
    <property type="match status" value="1"/>
</dbReference>
<dbReference type="InterPro" id="IPR000719">
    <property type="entry name" value="Prot_kinase_dom"/>
</dbReference>
<dbReference type="AlphaFoldDB" id="A0A485K9R3"/>
<dbReference type="Gene3D" id="3.30.200.20">
    <property type="entry name" value="Phosphorylase Kinase, domain 1"/>
    <property type="match status" value="1"/>
</dbReference>
<evidence type="ECO:0000256" key="1">
    <source>
        <dbReference type="SAM" id="MobiDB-lite"/>
    </source>
</evidence>
<dbReference type="InterPro" id="IPR001245">
    <property type="entry name" value="Ser-Thr/Tyr_kinase_cat_dom"/>
</dbReference>
<evidence type="ECO:0000313" key="3">
    <source>
        <dbReference type="EMBL" id="KAF0718155.1"/>
    </source>
</evidence>
<dbReference type="PANTHER" id="PTHR44329:SF214">
    <property type="entry name" value="PROTEIN KINASE DOMAIN-CONTAINING PROTEIN"/>
    <property type="match status" value="1"/>
</dbReference>
<gene>
    <name evidence="4" type="primary">Aste57867_1866</name>
    <name evidence="3" type="ORF">As57867_001864</name>
    <name evidence="4" type="ORF">ASTE57867_1866</name>
</gene>
<dbReference type="OrthoDB" id="4062651at2759"/>
<dbReference type="Proteomes" id="UP000332933">
    <property type="component" value="Unassembled WGS sequence"/>
</dbReference>
<dbReference type="InterPro" id="IPR011009">
    <property type="entry name" value="Kinase-like_dom_sf"/>
</dbReference>
<reference evidence="3" key="2">
    <citation type="submission" date="2019-06" db="EMBL/GenBank/DDBJ databases">
        <title>Genomics analysis of Aphanomyces spp. identifies a new class of oomycete effector associated with host adaptation.</title>
        <authorList>
            <person name="Gaulin E."/>
        </authorList>
    </citation>
    <scope>NUCLEOTIDE SEQUENCE</scope>
    <source>
        <strain evidence="3">CBS 578.67</strain>
    </source>
</reference>
<dbReference type="EMBL" id="VJMH01000176">
    <property type="protein sequence ID" value="KAF0718155.1"/>
    <property type="molecule type" value="Genomic_DNA"/>
</dbReference>
<keyword evidence="5" id="KW-1185">Reference proteome</keyword>
<name>A0A485K9R3_9STRA</name>
<organism evidence="4 5">
    <name type="scientific">Aphanomyces stellatus</name>
    <dbReference type="NCBI Taxonomy" id="120398"/>
    <lineage>
        <taxon>Eukaryota</taxon>
        <taxon>Sar</taxon>
        <taxon>Stramenopiles</taxon>
        <taxon>Oomycota</taxon>
        <taxon>Saprolegniomycetes</taxon>
        <taxon>Saprolegniales</taxon>
        <taxon>Verrucalvaceae</taxon>
        <taxon>Aphanomyces</taxon>
    </lineage>
</organism>
<protein>
    <submittedName>
        <fullName evidence="4">Aste57867_1866 protein</fullName>
    </submittedName>
</protein>
<dbReference type="GO" id="GO:0005524">
    <property type="term" value="F:ATP binding"/>
    <property type="evidence" value="ECO:0007669"/>
    <property type="project" value="InterPro"/>
</dbReference>
<feature type="region of interest" description="Disordered" evidence="1">
    <location>
        <begin position="1"/>
        <end position="35"/>
    </location>
</feature>
<evidence type="ECO:0000259" key="2">
    <source>
        <dbReference type="PROSITE" id="PS50011"/>
    </source>
</evidence>
<proteinExistence type="predicted"/>
<evidence type="ECO:0000313" key="5">
    <source>
        <dbReference type="Proteomes" id="UP000332933"/>
    </source>
</evidence>
<evidence type="ECO:0000313" key="4">
    <source>
        <dbReference type="EMBL" id="VFT79073.1"/>
    </source>
</evidence>
<dbReference type="EMBL" id="CAADRA010000176">
    <property type="protein sequence ID" value="VFT79073.1"/>
    <property type="molecule type" value="Genomic_DNA"/>
</dbReference>
<dbReference type="PROSITE" id="PS50011">
    <property type="entry name" value="PROTEIN_KINASE_DOM"/>
    <property type="match status" value="1"/>
</dbReference>